<feature type="compositionally biased region" description="Polar residues" evidence="3">
    <location>
        <begin position="211"/>
        <end position="229"/>
    </location>
</feature>
<dbReference type="InterPro" id="IPR032675">
    <property type="entry name" value="LRR_dom_sf"/>
</dbReference>
<dbReference type="InterPro" id="IPR001611">
    <property type="entry name" value="Leu-rich_rpt"/>
</dbReference>
<feature type="compositionally biased region" description="Low complexity" evidence="3">
    <location>
        <begin position="262"/>
        <end position="276"/>
    </location>
</feature>
<reference evidence="4 5" key="1">
    <citation type="journal article" date="2015" name="Environ. Microbiol.">
        <title>Metagenome sequence of Elaphomyces granulatus from sporocarp tissue reveals Ascomycota ectomycorrhizal fingerprints of genome expansion and a Proteobacteria-rich microbiome.</title>
        <authorList>
            <person name="Quandt C.A."/>
            <person name="Kohler A."/>
            <person name="Hesse C.N."/>
            <person name="Sharpton T.J."/>
            <person name="Martin F."/>
            <person name="Spatafora J.W."/>
        </authorList>
    </citation>
    <scope>NUCLEOTIDE SEQUENCE [LARGE SCALE GENOMIC DNA]</scope>
    <source>
        <strain evidence="4 5">OSC145934</strain>
    </source>
</reference>
<proteinExistence type="predicted"/>
<dbReference type="SMART" id="SM00369">
    <property type="entry name" value="LRR_TYP"/>
    <property type="match status" value="9"/>
</dbReference>
<keyword evidence="1" id="KW-0433">Leucine-rich repeat</keyword>
<keyword evidence="2" id="KW-0677">Repeat</keyword>
<dbReference type="PROSITE" id="PS51450">
    <property type="entry name" value="LRR"/>
    <property type="match status" value="4"/>
</dbReference>
<dbReference type="SMART" id="SM00364">
    <property type="entry name" value="LRR_BAC"/>
    <property type="match status" value="8"/>
</dbReference>
<evidence type="ECO:0000256" key="1">
    <source>
        <dbReference type="ARBA" id="ARBA00022614"/>
    </source>
</evidence>
<feature type="region of interest" description="Disordered" evidence="3">
    <location>
        <begin position="61"/>
        <end position="353"/>
    </location>
</feature>
<dbReference type="PANTHER" id="PTHR48051">
    <property type="match status" value="1"/>
</dbReference>
<dbReference type="Proteomes" id="UP000243515">
    <property type="component" value="Unassembled WGS sequence"/>
</dbReference>
<dbReference type="SMART" id="SM00365">
    <property type="entry name" value="LRR_SD22"/>
    <property type="match status" value="3"/>
</dbReference>
<comment type="caution">
    <text evidence="4">The sequence shown here is derived from an EMBL/GenBank/DDBJ whole genome shotgun (WGS) entry which is preliminary data.</text>
</comment>
<evidence type="ECO:0008006" key="6">
    <source>
        <dbReference type="Google" id="ProtNLM"/>
    </source>
</evidence>
<dbReference type="AlphaFoldDB" id="A0A232M1U9"/>
<feature type="compositionally biased region" description="Basic and acidic residues" evidence="3">
    <location>
        <begin position="82"/>
        <end position="105"/>
    </location>
</feature>
<accession>A0A232M1U9</accession>
<feature type="region of interest" description="Disordered" evidence="3">
    <location>
        <begin position="1"/>
        <end position="48"/>
    </location>
</feature>
<dbReference type="InterPro" id="IPR003591">
    <property type="entry name" value="Leu-rich_rpt_typical-subtyp"/>
</dbReference>
<organism evidence="4 5">
    <name type="scientific">Elaphomyces granulatus</name>
    <dbReference type="NCBI Taxonomy" id="519963"/>
    <lineage>
        <taxon>Eukaryota</taxon>
        <taxon>Fungi</taxon>
        <taxon>Dikarya</taxon>
        <taxon>Ascomycota</taxon>
        <taxon>Pezizomycotina</taxon>
        <taxon>Eurotiomycetes</taxon>
        <taxon>Eurotiomycetidae</taxon>
        <taxon>Eurotiales</taxon>
        <taxon>Elaphomycetaceae</taxon>
        <taxon>Elaphomyces</taxon>
    </lineage>
</organism>
<evidence type="ECO:0000313" key="4">
    <source>
        <dbReference type="EMBL" id="OXV10294.1"/>
    </source>
</evidence>
<dbReference type="PANTHER" id="PTHR48051:SF1">
    <property type="entry name" value="RAS SUPPRESSOR PROTEIN 1"/>
    <property type="match status" value="1"/>
</dbReference>
<feature type="compositionally biased region" description="Low complexity" evidence="3">
    <location>
        <begin position="304"/>
        <end position="331"/>
    </location>
</feature>
<dbReference type="OrthoDB" id="676979at2759"/>
<protein>
    <recommendedName>
        <fullName evidence="6">Leucine-rich repeat-containing protein 40</fullName>
    </recommendedName>
</protein>
<dbReference type="Pfam" id="PF00560">
    <property type="entry name" value="LRR_1"/>
    <property type="match status" value="3"/>
</dbReference>
<gene>
    <name evidence="4" type="ORF">Egran_01949</name>
</gene>
<dbReference type="SUPFAM" id="SSF52058">
    <property type="entry name" value="L domain-like"/>
    <property type="match status" value="2"/>
</dbReference>
<sequence length="1028" mass="113184">MDQYKSPCKSSGIPRLVSRIPLPTYNPSKSIRPSPSRERLQADPGIDFARLRRPSGEIVFKKPLLRPSSPIKDLENSSAQRDLYHSQGVHDDRLERMDNGGKENQEPEANADNHNVETPVSSDIRPSLLDRTIETLSRIPPSPSPRGRKSAFFNSEAPMRSPSRPPSSMNSYSRSPSRSSFRQPSFGESTHLSSSMPMASSQTSRRVLTANLASISQRPPSLSTDLSSKPTRRNVRQSIGTEKMATSRRAETLPARNSTYGPSKSPSARPSKPRPSLSQAFAEPTATERCLSDRPLVIQKTRKPSSTPSPNLTSPSSTISKVSSVTSAASSDANTQEPPCKSEIRKVSKSSNALRESIAKAKAARKAARQSSTQADFHDPWEGIEIKDPFSQIPKESNHGLLRKRAESARTSGHLNIASMGLNAIPNEILTMYDFDPSGNSDWYESVDLVKFIAADNELEELSENVFPDIDPDDFDLNDDSKGNQFGGLEVLDLHGNSLNRLPLGLRRLTRLQSLNLSNNKLTMDRIEVIAQIENLTDLRLGNNDLEGELLSVITQLSNLEILDLRANRLTRLPDSLESIKSLKILNIGENELTSLPFEALSILPLTELSAPKNKLRGCLIPESVHQFDTLQTLNVANNALERLSENDAFKFPNLQILAIDANHLKSLPHISSWKALLRLSAEDNNIAALPGGLVELEKLKHVDFAGNDISRLDERIGLMNNLVTFRISNNPIRERKFLSMDTEALKQDLRNRCAAENQEAEEAEEGSVATEYTLAPESPTNLNTWKVKPGGILDRSSTDMVDMNVDELGPLISSQYIKCLYIHHNKFRSFPVAALGLLAHNLTDLDLSNNPLDSMELVPSHLSLPNLCNLNLSATGLVNIEHLQTNLTAPSLKFLDVSNNRLNGPLPVMRATFPNLITLLVADNQISSLEFESVQGLQVLDISNNSINFLPPRIGLLGDDGSGSKGTGKPGLRRFEVAGNSFRVPKWQVVAKGTEAVLEWLKGRIPAEELRKWEAANDATASAADVE</sequence>
<keyword evidence="5" id="KW-1185">Reference proteome</keyword>
<evidence type="ECO:0000313" key="5">
    <source>
        <dbReference type="Proteomes" id="UP000243515"/>
    </source>
</evidence>
<dbReference type="GO" id="GO:0005737">
    <property type="term" value="C:cytoplasm"/>
    <property type="evidence" value="ECO:0007669"/>
    <property type="project" value="TreeGrafter"/>
</dbReference>
<dbReference type="InterPro" id="IPR050216">
    <property type="entry name" value="LRR_domain-containing"/>
</dbReference>
<name>A0A232M1U9_9EURO</name>
<dbReference type="Gene3D" id="3.80.10.10">
    <property type="entry name" value="Ribonuclease Inhibitor"/>
    <property type="match status" value="2"/>
</dbReference>
<feature type="compositionally biased region" description="Low complexity" evidence="3">
    <location>
        <begin position="160"/>
        <end position="204"/>
    </location>
</feature>
<dbReference type="EMBL" id="NPHW01003011">
    <property type="protein sequence ID" value="OXV10294.1"/>
    <property type="molecule type" value="Genomic_DNA"/>
</dbReference>
<feature type="compositionally biased region" description="Polar residues" evidence="3">
    <location>
        <begin position="112"/>
        <end position="121"/>
    </location>
</feature>
<evidence type="ECO:0000256" key="2">
    <source>
        <dbReference type="ARBA" id="ARBA00022737"/>
    </source>
</evidence>
<evidence type="ECO:0000256" key="3">
    <source>
        <dbReference type="SAM" id="MobiDB-lite"/>
    </source>
</evidence>